<evidence type="ECO:0008006" key="11">
    <source>
        <dbReference type="Google" id="ProtNLM"/>
    </source>
</evidence>
<dbReference type="Gene3D" id="2.40.50.140">
    <property type="entry name" value="Nucleic acid-binding proteins"/>
    <property type="match status" value="1"/>
</dbReference>
<dbReference type="InterPro" id="IPR036898">
    <property type="entry name" value="RNA_pol_Rpb7-like_N_sf"/>
</dbReference>
<evidence type="ECO:0000256" key="1">
    <source>
        <dbReference type="ARBA" id="ARBA00004123"/>
    </source>
</evidence>
<dbReference type="InterPro" id="IPR013238">
    <property type="entry name" value="RNA_pol_III_Rbc25"/>
</dbReference>
<gene>
    <name evidence="9" type="ORF">RB653_010662</name>
</gene>
<proteinExistence type="inferred from homology"/>
<dbReference type="GO" id="GO:0005666">
    <property type="term" value="C:RNA polymerase III complex"/>
    <property type="evidence" value="ECO:0007669"/>
    <property type="project" value="TreeGrafter"/>
</dbReference>
<comment type="subcellular location">
    <subcellularLocation>
        <location evidence="1">Nucleus</location>
    </subcellularLocation>
</comment>
<organism evidence="9 10">
    <name type="scientific">Dictyostelium firmibasis</name>
    <dbReference type="NCBI Taxonomy" id="79012"/>
    <lineage>
        <taxon>Eukaryota</taxon>
        <taxon>Amoebozoa</taxon>
        <taxon>Evosea</taxon>
        <taxon>Eumycetozoa</taxon>
        <taxon>Dictyostelia</taxon>
        <taxon>Dictyosteliales</taxon>
        <taxon>Dictyosteliaceae</taxon>
        <taxon>Dictyostelium</taxon>
    </lineage>
</organism>
<feature type="region of interest" description="Disordered" evidence="6">
    <location>
        <begin position="217"/>
        <end position="250"/>
    </location>
</feature>
<comment type="similarity">
    <text evidence="2">Belongs to the eukaryotic RPB7/RPC8 RNA polymerase subunit family.</text>
</comment>
<evidence type="ECO:0000256" key="3">
    <source>
        <dbReference type="ARBA" id="ARBA00022478"/>
    </source>
</evidence>
<dbReference type="InterPro" id="IPR005576">
    <property type="entry name" value="Rpb7-like_N"/>
</dbReference>
<dbReference type="GO" id="GO:0006384">
    <property type="term" value="P:transcription initiation at RNA polymerase III promoter"/>
    <property type="evidence" value="ECO:0007669"/>
    <property type="project" value="TreeGrafter"/>
</dbReference>
<keyword evidence="10" id="KW-1185">Reference proteome</keyword>
<evidence type="ECO:0000256" key="5">
    <source>
        <dbReference type="ARBA" id="ARBA00023242"/>
    </source>
</evidence>
<dbReference type="EMBL" id="JAVFKY010000006">
    <property type="protein sequence ID" value="KAK5575402.1"/>
    <property type="molecule type" value="Genomic_DNA"/>
</dbReference>
<evidence type="ECO:0000259" key="7">
    <source>
        <dbReference type="Pfam" id="PF03876"/>
    </source>
</evidence>
<evidence type="ECO:0000256" key="2">
    <source>
        <dbReference type="ARBA" id="ARBA00009307"/>
    </source>
</evidence>
<reference evidence="9 10" key="1">
    <citation type="submission" date="2023-11" db="EMBL/GenBank/DDBJ databases">
        <title>Dfirmibasis_genome.</title>
        <authorList>
            <person name="Edelbroek B."/>
            <person name="Kjellin J."/>
            <person name="Jerlstrom-Hultqvist J."/>
            <person name="Soderbom F."/>
        </authorList>
    </citation>
    <scope>NUCLEOTIDE SEQUENCE [LARGE SCALE GENOMIC DNA]</scope>
    <source>
        <strain evidence="9 10">TNS-C-14</strain>
    </source>
</reference>
<accession>A0AAN7TKE2</accession>
<keyword evidence="5" id="KW-0539">Nucleus</keyword>
<evidence type="ECO:0000259" key="8">
    <source>
        <dbReference type="Pfam" id="PF08292"/>
    </source>
</evidence>
<dbReference type="SUPFAM" id="SSF88798">
    <property type="entry name" value="N-terminal, heterodimerisation domain of RBP7 (RpoE)"/>
    <property type="match status" value="1"/>
</dbReference>
<dbReference type="PANTHER" id="PTHR12709">
    <property type="entry name" value="DNA-DIRECTED RNA POLYMERASE II, III"/>
    <property type="match status" value="1"/>
</dbReference>
<feature type="compositionally biased region" description="Acidic residues" evidence="6">
    <location>
        <begin position="219"/>
        <end position="250"/>
    </location>
</feature>
<sequence>MFHLITIEDKVRIAPSQFNNEVQTIEDEIEKKYTSKVVLNAGLFVALYDILATGDSYVHSGDGGAHLMVRFRMVVFKPFKGEVLEGVINKSSRESIQISLGFFHEIYLNPIELPNPSNYNQEEGLWYWEWNENQLFFEDGGRVRFKIDQVEFNPEISQPAPSPKNVNTEAMDSYSLREYKERQIENENLLKQVKSPLILKVSMREAGLGMVSWWINQTDDQEEEDNQNAEEQDEEIDVDGEDAPAIEEYE</sequence>
<evidence type="ECO:0000256" key="6">
    <source>
        <dbReference type="SAM" id="MobiDB-lite"/>
    </source>
</evidence>
<name>A0AAN7TKE2_9MYCE</name>
<evidence type="ECO:0000313" key="10">
    <source>
        <dbReference type="Proteomes" id="UP001344447"/>
    </source>
</evidence>
<keyword evidence="3" id="KW-0240">DNA-directed RNA polymerase</keyword>
<feature type="domain" description="RNA polymerase Rpb7-like N-terminal" evidence="7">
    <location>
        <begin position="8"/>
        <end position="63"/>
    </location>
</feature>
<dbReference type="InterPro" id="IPR012340">
    <property type="entry name" value="NA-bd_OB-fold"/>
</dbReference>
<dbReference type="Gene3D" id="3.30.1490.120">
    <property type="entry name" value="RNA polymerase Rpb7-like, N-terminal domain"/>
    <property type="match status" value="1"/>
</dbReference>
<dbReference type="Proteomes" id="UP001344447">
    <property type="component" value="Unassembled WGS sequence"/>
</dbReference>
<dbReference type="InterPro" id="IPR045113">
    <property type="entry name" value="Rpb7-like"/>
</dbReference>
<dbReference type="Pfam" id="PF08292">
    <property type="entry name" value="RNA_pol_Rbc25"/>
    <property type="match status" value="1"/>
</dbReference>
<dbReference type="SUPFAM" id="SSF50249">
    <property type="entry name" value="Nucleic acid-binding proteins"/>
    <property type="match status" value="1"/>
</dbReference>
<dbReference type="AlphaFoldDB" id="A0AAN7TKE2"/>
<protein>
    <recommendedName>
        <fullName evidence="11">DNA-directed RNA polymerase III subunit RPC8</fullName>
    </recommendedName>
</protein>
<evidence type="ECO:0000256" key="4">
    <source>
        <dbReference type="ARBA" id="ARBA00023163"/>
    </source>
</evidence>
<evidence type="ECO:0000313" key="9">
    <source>
        <dbReference type="EMBL" id="KAK5575402.1"/>
    </source>
</evidence>
<feature type="domain" description="RNA polymerase III subunit Rpc25" evidence="8">
    <location>
        <begin position="82"/>
        <end position="214"/>
    </location>
</feature>
<dbReference type="CDD" id="cd04330">
    <property type="entry name" value="RNAP_III_Rpc25_N"/>
    <property type="match status" value="1"/>
</dbReference>
<dbReference type="PANTHER" id="PTHR12709:SF1">
    <property type="entry name" value="DNA-DIRECTED RNA POLYMERASE III SUBUNIT RPC8"/>
    <property type="match status" value="1"/>
</dbReference>
<keyword evidence="4" id="KW-0804">Transcription</keyword>
<comment type="caution">
    <text evidence="9">The sequence shown here is derived from an EMBL/GenBank/DDBJ whole genome shotgun (WGS) entry which is preliminary data.</text>
</comment>
<dbReference type="Pfam" id="PF03876">
    <property type="entry name" value="SHS2_Rpb7-N"/>
    <property type="match status" value="1"/>
</dbReference>